<feature type="domain" description="SPOR" evidence="2">
    <location>
        <begin position="95"/>
        <end position="176"/>
    </location>
</feature>
<keyword evidence="4" id="KW-1185">Reference proteome</keyword>
<organism evidence="3 4">
    <name type="scientific">Hoylesella pleuritidis F0068</name>
    <dbReference type="NCBI Taxonomy" id="1081904"/>
    <lineage>
        <taxon>Bacteria</taxon>
        <taxon>Pseudomonadati</taxon>
        <taxon>Bacteroidota</taxon>
        <taxon>Bacteroidia</taxon>
        <taxon>Bacteroidales</taxon>
        <taxon>Prevotellaceae</taxon>
        <taxon>Hoylesella</taxon>
    </lineage>
</organism>
<gene>
    <name evidence="3" type="ORF">HMPREF1218_1862</name>
</gene>
<dbReference type="SUPFAM" id="SSF110997">
    <property type="entry name" value="Sporulation related repeat"/>
    <property type="match status" value="1"/>
</dbReference>
<name>U2LI11_9BACT</name>
<accession>U2LI11</accession>
<feature type="region of interest" description="Disordered" evidence="1">
    <location>
        <begin position="38"/>
        <end position="74"/>
    </location>
</feature>
<evidence type="ECO:0000256" key="1">
    <source>
        <dbReference type="SAM" id="MobiDB-lite"/>
    </source>
</evidence>
<dbReference type="Pfam" id="PF05036">
    <property type="entry name" value="SPOR"/>
    <property type="match status" value="1"/>
</dbReference>
<proteinExistence type="predicted"/>
<dbReference type="Proteomes" id="UP000016600">
    <property type="component" value="Unassembled WGS sequence"/>
</dbReference>
<dbReference type="PATRIC" id="fig|1081904.3.peg.192"/>
<dbReference type="InterPro" id="IPR007730">
    <property type="entry name" value="SPOR-like_dom"/>
</dbReference>
<dbReference type="EMBL" id="AWET01000006">
    <property type="protein sequence ID" value="ERK04068.1"/>
    <property type="molecule type" value="Genomic_DNA"/>
</dbReference>
<keyword evidence="3" id="KW-0132">Cell division</keyword>
<dbReference type="InterPro" id="IPR036680">
    <property type="entry name" value="SPOR-like_sf"/>
</dbReference>
<evidence type="ECO:0000313" key="4">
    <source>
        <dbReference type="Proteomes" id="UP000016600"/>
    </source>
</evidence>
<protein>
    <submittedName>
        <fullName evidence="3">Sporulation and cell division repeat protein</fullName>
    </submittedName>
</protein>
<feature type="compositionally biased region" description="Basic and acidic residues" evidence="1">
    <location>
        <begin position="53"/>
        <end position="74"/>
    </location>
</feature>
<comment type="caution">
    <text evidence="3">The sequence shown here is derived from an EMBL/GenBank/DDBJ whole genome shotgun (WGS) entry which is preliminary data.</text>
</comment>
<evidence type="ECO:0000313" key="3">
    <source>
        <dbReference type="EMBL" id="ERK04068.1"/>
    </source>
</evidence>
<reference evidence="3 4" key="1">
    <citation type="submission" date="2013-08" db="EMBL/GenBank/DDBJ databases">
        <authorList>
            <person name="Durkin A.S."/>
            <person name="Haft D.R."/>
            <person name="McCorrison J."/>
            <person name="Torralba M."/>
            <person name="Gillis M."/>
            <person name="Haft D.H."/>
            <person name="Methe B."/>
            <person name="Sutton G."/>
            <person name="Nelson K.E."/>
        </authorList>
    </citation>
    <scope>NUCLEOTIDE SEQUENCE [LARGE SCALE GENOMIC DNA]</scope>
    <source>
        <strain evidence="3 4">F0068</strain>
    </source>
</reference>
<keyword evidence="3" id="KW-0131">Cell cycle</keyword>
<dbReference type="GO" id="GO:0042834">
    <property type="term" value="F:peptidoglycan binding"/>
    <property type="evidence" value="ECO:0007669"/>
    <property type="project" value="InterPro"/>
</dbReference>
<feature type="region of interest" description="Disordered" evidence="1">
    <location>
        <begin position="1"/>
        <end position="24"/>
    </location>
</feature>
<dbReference type="GO" id="GO:0051301">
    <property type="term" value="P:cell division"/>
    <property type="evidence" value="ECO:0007669"/>
    <property type="project" value="UniProtKB-KW"/>
</dbReference>
<evidence type="ECO:0000259" key="2">
    <source>
        <dbReference type="PROSITE" id="PS51724"/>
    </source>
</evidence>
<dbReference type="AlphaFoldDB" id="U2LI11"/>
<sequence length="182" mass="20801">MTVNQSKEIDELVNGKPQTKQPVKATLVKDKSIPVKEKVAANKSASPIKPQHHNPDSIKKEESVKLETTTKKENKDDDEFDIPVVDMRKKVMRSSYKVDGYRVQAFAGGNSRADKTRAQQIGNAIKMRFPDQPVYVHFYSPRWICRVGNYRSYEEASRMLLQIQKMGYKSSIVVRGKITVQE</sequence>
<dbReference type="PROSITE" id="PS51724">
    <property type="entry name" value="SPOR"/>
    <property type="match status" value="1"/>
</dbReference>